<evidence type="ECO:0000256" key="1">
    <source>
        <dbReference type="ARBA" id="ARBA00022527"/>
    </source>
</evidence>
<dbReference type="InterPro" id="IPR011009">
    <property type="entry name" value="Kinase-like_dom_sf"/>
</dbReference>
<evidence type="ECO:0000256" key="5">
    <source>
        <dbReference type="ARBA" id="ARBA00022840"/>
    </source>
</evidence>
<keyword evidence="4" id="KW-0418">Kinase</keyword>
<organism evidence="7 8">
    <name type="scientific">Mya arenaria</name>
    <name type="common">Soft-shell clam</name>
    <dbReference type="NCBI Taxonomy" id="6604"/>
    <lineage>
        <taxon>Eukaryota</taxon>
        <taxon>Metazoa</taxon>
        <taxon>Spiralia</taxon>
        <taxon>Lophotrochozoa</taxon>
        <taxon>Mollusca</taxon>
        <taxon>Bivalvia</taxon>
        <taxon>Autobranchia</taxon>
        <taxon>Heteroconchia</taxon>
        <taxon>Euheterodonta</taxon>
        <taxon>Imparidentia</taxon>
        <taxon>Neoheterodontei</taxon>
        <taxon>Myida</taxon>
        <taxon>Myoidea</taxon>
        <taxon>Myidae</taxon>
        <taxon>Mya</taxon>
    </lineage>
</organism>
<dbReference type="SUPFAM" id="SSF56112">
    <property type="entry name" value="Protein kinase-like (PK-like)"/>
    <property type="match status" value="1"/>
</dbReference>
<dbReference type="PANTHER" id="PTHR24342">
    <property type="entry name" value="SERINE/THREONINE-PROTEIN KINASE 17"/>
    <property type="match status" value="1"/>
</dbReference>
<dbReference type="InterPro" id="IPR000719">
    <property type="entry name" value="Prot_kinase_dom"/>
</dbReference>
<keyword evidence="1" id="KW-0723">Serine/threonine-protein kinase</keyword>
<dbReference type="Pfam" id="PF00069">
    <property type="entry name" value="Pkinase"/>
    <property type="match status" value="1"/>
</dbReference>
<evidence type="ECO:0000313" key="7">
    <source>
        <dbReference type="EMBL" id="WAR10941.1"/>
    </source>
</evidence>
<evidence type="ECO:0000259" key="6">
    <source>
        <dbReference type="PROSITE" id="PS50011"/>
    </source>
</evidence>
<keyword evidence="5" id="KW-0067">ATP-binding</keyword>
<protein>
    <submittedName>
        <fullName evidence="7">KALRN-like protein</fullName>
    </submittedName>
</protein>
<evidence type="ECO:0000313" key="8">
    <source>
        <dbReference type="Proteomes" id="UP001164746"/>
    </source>
</evidence>
<evidence type="ECO:0000256" key="2">
    <source>
        <dbReference type="ARBA" id="ARBA00022679"/>
    </source>
</evidence>
<feature type="domain" description="Protein kinase" evidence="6">
    <location>
        <begin position="1"/>
        <end position="217"/>
    </location>
</feature>
<reference evidence="7" key="1">
    <citation type="submission" date="2022-11" db="EMBL/GenBank/DDBJ databases">
        <title>Centuries of genome instability and evolution in soft-shell clam transmissible cancer (bioRxiv).</title>
        <authorList>
            <person name="Hart S.F.M."/>
            <person name="Yonemitsu M.A."/>
            <person name="Giersch R.M."/>
            <person name="Beal B.F."/>
            <person name="Arriagada G."/>
            <person name="Davis B.W."/>
            <person name="Ostrander E.A."/>
            <person name="Goff S.P."/>
            <person name="Metzger M.J."/>
        </authorList>
    </citation>
    <scope>NUCLEOTIDE SEQUENCE</scope>
    <source>
        <strain evidence="7">MELC-2E11</strain>
        <tissue evidence="7">Siphon/mantle</tissue>
    </source>
</reference>
<keyword evidence="3" id="KW-0547">Nucleotide-binding</keyword>
<dbReference type="Gene3D" id="1.10.510.10">
    <property type="entry name" value="Transferase(Phosphotransferase) domain 1"/>
    <property type="match status" value="1"/>
</dbReference>
<dbReference type="SMART" id="SM00220">
    <property type="entry name" value="S_TKc"/>
    <property type="match status" value="1"/>
</dbReference>
<proteinExistence type="predicted"/>
<dbReference type="PANTHER" id="PTHR24342:SF21">
    <property type="entry name" value="TRIO RHO GUANINE NUCLEOTIDE EXCHANGE FACTOR"/>
    <property type="match status" value="1"/>
</dbReference>
<sequence>MKRFVFDANGLPYLSLELTETADGNFTTWKTTYENDFTELEELEKNCSGQHFAAKYIKKRGTCKALVETEYNTVQSLQHPGIVRPENLLLDISNSVAMVKLTDFGDARHIYNNYYVHAASGDPEFLAPEIVAGTPVGLLSDIWAVGVVLYVMLSGVSPFLDESEEETCSNILRTDFCFPEEFFAGVTAEAKEFIKTLLVDDMGKRPTAHTCLDSAWLKRAALHRRN</sequence>
<evidence type="ECO:0000256" key="4">
    <source>
        <dbReference type="ARBA" id="ARBA00022777"/>
    </source>
</evidence>
<dbReference type="EMBL" id="CP111018">
    <property type="protein sequence ID" value="WAR10941.1"/>
    <property type="molecule type" value="Genomic_DNA"/>
</dbReference>
<evidence type="ECO:0000256" key="3">
    <source>
        <dbReference type="ARBA" id="ARBA00022741"/>
    </source>
</evidence>
<keyword evidence="8" id="KW-1185">Reference proteome</keyword>
<dbReference type="PROSITE" id="PS50011">
    <property type="entry name" value="PROTEIN_KINASE_DOM"/>
    <property type="match status" value="1"/>
</dbReference>
<name>A0ABY7EQD5_MYAAR</name>
<keyword evidence="2" id="KW-0808">Transferase</keyword>
<dbReference type="Proteomes" id="UP001164746">
    <property type="component" value="Chromosome 7"/>
</dbReference>
<accession>A0ABY7EQD5</accession>
<gene>
    <name evidence="7" type="ORF">MAR_036017</name>
</gene>